<keyword evidence="3" id="KW-1185">Reference proteome</keyword>
<evidence type="ECO:0000256" key="1">
    <source>
        <dbReference type="SAM" id="SignalP"/>
    </source>
</evidence>
<evidence type="ECO:0000313" key="2">
    <source>
        <dbReference type="EMBL" id="CAJ2511146.1"/>
    </source>
</evidence>
<sequence>MTPVFVFMIQCLLCFSPAYLPKQHPQPASHQAITRWRIYQQRSSIGHAGAALATLSKEFQAIAERKKFAILSLSGMDLPTVAKSLERDPRRFDYIRVIKFSIILYCFHFEVGTSVAREDAW</sequence>
<proteinExistence type="predicted"/>
<keyword evidence="1" id="KW-0732">Signal</keyword>
<comment type="caution">
    <text evidence="2">The sequence shown here is derived from an EMBL/GenBank/DDBJ whole genome shotgun (WGS) entry which is preliminary data.</text>
</comment>
<dbReference type="AlphaFoldDB" id="A0AAI8VU78"/>
<reference evidence="2" key="1">
    <citation type="submission" date="2023-10" db="EMBL/GenBank/DDBJ databases">
        <authorList>
            <person name="Hackl T."/>
        </authorList>
    </citation>
    <scope>NUCLEOTIDE SEQUENCE</scope>
</reference>
<dbReference type="EMBL" id="CAUWAG010000018">
    <property type="protein sequence ID" value="CAJ2511146.1"/>
    <property type="molecule type" value="Genomic_DNA"/>
</dbReference>
<evidence type="ECO:0000313" key="3">
    <source>
        <dbReference type="Proteomes" id="UP001295740"/>
    </source>
</evidence>
<accession>A0AAI8VU78</accession>
<dbReference type="Proteomes" id="UP001295740">
    <property type="component" value="Unassembled WGS sequence"/>
</dbReference>
<organism evidence="2 3">
    <name type="scientific">Anthostomella pinea</name>
    <dbReference type="NCBI Taxonomy" id="933095"/>
    <lineage>
        <taxon>Eukaryota</taxon>
        <taxon>Fungi</taxon>
        <taxon>Dikarya</taxon>
        <taxon>Ascomycota</taxon>
        <taxon>Pezizomycotina</taxon>
        <taxon>Sordariomycetes</taxon>
        <taxon>Xylariomycetidae</taxon>
        <taxon>Xylariales</taxon>
        <taxon>Xylariaceae</taxon>
        <taxon>Anthostomella</taxon>
    </lineage>
</organism>
<feature type="signal peptide" evidence="1">
    <location>
        <begin position="1"/>
        <end position="18"/>
    </location>
</feature>
<gene>
    <name evidence="2" type="ORF">KHLLAP_LOCUS11614</name>
</gene>
<name>A0AAI8VU78_9PEZI</name>
<protein>
    <submittedName>
        <fullName evidence="2">Uu.00g067710.m01.CDS01</fullName>
    </submittedName>
</protein>
<feature type="chain" id="PRO_5042548077" evidence="1">
    <location>
        <begin position="19"/>
        <end position="121"/>
    </location>
</feature>